<reference evidence="2" key="1">
    <citation type="submission" date="2022-11" db="UniProtKB">
        <authorList>
            <consortium name="WormBaseParasite"/>
        </authorList>
    </citation>
    <scope>IDENTIFICATION</scope>
</reference>
<organism evidence="1 2">
    <name type="scientific">Panagrolaimus sp. JU765</name>
    <dbReference type="NCBI Taxonomy" id="591449"/>
    <lineage>
        <taxon>Eukaryota</taxon>
        <taxon>Metazoa</taxon>
        <taxon>Ecdysozoa</taxon>
        <taxon>Nematoda</taxon>
        <taxon>Chromadorea</taxon>
        <taxon>Rhabditida</taxon>
        <taxon>Tylenchina</taxon>
        <taxon>Panagrolaimomorpha</taxon>
        <taxon>Panagrolaimoidea</taxon>
        <taxon>Panagrolaimidae</taxon>
        <taxon>Panagrolaimus</taxon>
    </lineage>
</organism>
<sequence>MMYRYYALDGNLKFFESKFALPAFFVAGVVYPFPTLTFYSLALSRITDDLVKNIFETTMPELLPLLNLASCSSFPTDGSANAYFLSAIIQTLLVPVITFTYAFKIVKLLKAVRSSLSASTYAAQKQLFIALCLQIAIPTLCFIIPIVVFLCCYLAGKTLSGFSQLAVEMVALHGTMNGIMIVITIKPYREEFMRMIFWKKKDNMGSQRIQPTLTSLDLK</sequence>
<dbReference type="Proteomes" id="UP000887576">
    <property type="component" value="Unplaced"/>
</dbReference>
<evidence type="ECO:0000313" key="2">
    <source>
        <dbReference type="WBParaSite" id="JU765_v2.g455.t1"/>
    </source>
</evidence>
<proteinExistence type="predicted"/>
<protein>
    <submittedName>
        <fullName evidence="2">Serpentine Receptor, class H</fullName>
    </submittedName>
</protein>
<evidence type="ECO:0000313" key="1">
    <source>
        <dbReference type="Proteomes" id="UP000887576"/>
    </source>
</evidence>
<name>A0AC34R973_9BILA</name>
<accession>A0AC34R973</accession>
<dbReference type="WBParaSite" id="JU765_v2.g455.t1">
    <property type="protein sequence ID" value="JU765_v2.g455.t1"/>
    <property type="gene ID" value="JU765_v2.g455"/>
</dbReference>